<sequence length="92" mass="10265">MGAGVYDYKALSHQVELFTGGLHGDCHVVASPTNPRGLDQGLVFTSHCLERNISNMLGLWTEIFDRFVDNICFRIIFLSVCLKMQALGFKSI</sequence>
<evidence type="ECO:0000313" key="2">
    <source>
        <dbReference type="EMBL" id="KAH3747814.1"/>
    </source>
</evidence>
<dbReference type="Pfam" id="PF08367">
    <property type="entry name" value="M16C_assoc"/>
    <property type="match status" value="1"/>
</dbReference>
<dbReference type="SUPFAM" id="SSF63411">
    <property type="entry name" value="LuxS/MPP-like metallohydrolase"/>
    <property type="match status" value="1"/>
</dbReference>
<dbReference type="Proteomes" id="UP000828390">
    <property type="component" value="Unassembled WGS sequence"/>
</dbReference>
<gene>
    <name evidence="2" type="ORF">DPMN_182246</name>
</gene>
<dbReference type="Gene3D" id="3.30.830.10">
    <property type="entry name" value="Metalloenzyme, LuxS/M16 peptidase-like"/>
    <property type="match status" value="1"/>
</dbReference>
<dbReference type="InterPro" id="IPR013578">
    <property type="entry name" value="Peptidase_M16C_assoc"/>
</dbReference>
<accession>A0A9D4DHQ5</accession>
<comment type="caution">
    <text evidence="2">The sequence shown here is derived from an EMBL/GenBank/DDBJ whole genome shotgun (WGS) entry which is preliminary data.</text>
</comment>
<name>A0A9D4DHQ5_DREPO</name>
<dbReference type="GO" id="GO:0006508">
    <property type="term" value="P:proteolysis"/>
    <property type="evidence" value="ECO:0007669"/>
    <property type="project" value="InterPro"/>
</dbReference>
<dbReference type="GO" id="GO:0046872">
    <property type="term" value="F:metal ion binding"/>
    <property type="evidence" value="ECO:0007669"/>
    <property type="project" value="InterPro"/>
</dbReference>
<keyword evidence="3" id="KW-1185">Reference proteome</keyword>
<dbReference type="InterPro" id="IPR011249">
    <property type="entry name" value="Metalloenz_LuxS/M16"/>
</dbReference>
<dbReference type="AlphaFoldDB" id="A0A9D4DHQ5"/>
<evidence type="ECO:0000259" key="1">
    <source>
        <dbReference type="Pfam" id="PF08367"/>
    </source>
</evidence>
<dbReference type="EMBL" id="JAIWYP010000010">
    <property type="protein sequence ID" value="KAH3747814.1"/>
    <property type="molecule type" value="Genomic_DNA"/>
</dbReference>
<evidence type="ECO:0000313" key="3">
    <source>
        <dbReference type="Proteomes" id="UP000828390"/>
    </source>
</evidence>
<proteinExistence type="predicted"/>
<reference evidence="2" key="1">
    <citation type="journal article" date="2019" name="bioRxiv">
        <title>The Genome of the Zebra Mussel, Dreissena polymorpha: A Resource for Invasive Species Research.</title>
        <authorList>
            <person name="McCartney M.A."/>
            <person name="Auch B."/>
            <person name="Kono T."/>
            <person name="Mallez S."/>
            <person name="Zhang Y."/>
            <person name="Obille A."/>
            <person name="Becker A."/>
            <person name="Abrahante J.E."/>
            <person name="Garbe J."/>
            <person name="Badalamenti J.P."/>
            <person name="Herman A."/>
            <person name="Mangelson H."/>
            <person name="Liachko I."/>
            <person name="Sullivan S."/>
            <person name="Sone E.D."/>
            <person name="Koren S."/>
            <person name="Silverstein K.A.T."/>
            <person name="Beckman K.B."/>
            <person name="Gohl D.M."/>
        </authorList>
    </citation>
    <scope>NUCLEOTIDE SEQUENCE</scope>
    <source>
        <strain evidence="2">Duluth1</strain>
        <tissue evidence="2">Whole animal</tissue>
    </source>
</reference>
<feature type="domain" description="Peptidase M16C associated" evidence="1">
    <location>
        <begin position="1"/>
        <end position="64"/>
    </location>
</feature>
<reference evidence="2" key="2">
    <citation type="submission" date="2020-11" db="EMBL/GenBank/DDBJ databases">
        <authorList>
            <person name="McCartney M.A."/>
            <person name="Auch B."/>
            <person name="Kono T."/>
            <person name="Mallez S."/>
            <person name="Becker A."/>
            <person name="Gohl D.M."/>
            <person name="Silverstein K.A.T."/>
            <person name="Koren S."/>
            <person name="Bechman K.B."/>
            <person name="Herman A."/>
            <person name="Abrahante J.E."/>
            <person name="Garbe J."/>
        </authorList>
    </citation>
    <scope>NUCLEOTIDE SEQUENCE</scope>
    <source>
        <strain evidence="2">Duluth1</strain>
        <tissue evidence="2">Whole animal</tissue>
    </source>
</reference>
<protein>
    <recommendedName>
        <fullName evidence="1">Peptidase M16C associated domain-containing protein</fullName>
    </recommendedName>
</protein>
<organism evidence="2 3">
    <name type="scientific">Dreissena polymorpha</name>
    <name type="common">Zebra mussel</name>
    <name type="synonym">Mytilus polymorpha</name>
    <dbReference type="NCBI Taxonomy" id="45954"/>
    <lineage>
        <taxon>Eukaryota</taxon>
        <taxon>Metazoa</taxon>
        <taxon>Spiralia</taxon>
        <taxon>Lophotrochozoa</taxon>
        <taxon>Mollusca</taxon>
        <taxon>Bivalvia</taxon>
        <taxon>Autobranchia</taxon>
        <taxon>Heteroconchia</taxon>
        <taxon>Euheterodonta</taxon>
        <taxon>Imparidentia</taxon>
        <taxon>Neoheterodontei</taxon>
        <taxon>Myida</taxon>
        <taxon>Dreissenoidea</taxon>
        <taxon>Dreissenidae</taxon>
        <taxon>Dreissena</taxon>
    </lineage>
</organism>